<reference evidence="1 2" key="1">
    <citation type="submission" date="2019-02" db="EMBL/GenBank/DDBJ databases">
        <title>Genome sequencing of the rare red list fungi Phlebia centrifuga.</title>
        <authorList>
            <person name="Buettner E."/>
            <person name="Kellner H."/>
        </authorList>
    </citation>
    <scope>NUCLEOTIDE SEQUENCE [LARGE SCALE GENOMIC DNA]</scope>
    <source>
        <strain evidence="1 2">DSM 108282</strain>
    </source>
</reference>
<protein>
    <submittedName>
        <fullName evidence="1">Uncharacterized protein</fullName>
    </submittedName>
</protein>
<accession>A0A4S4KLA2</accession>
<dbReference type="EMBL" id="SGPJ01000095">
    <property type="protein sequence ID" value="THG99023.1"/>
    <property type="molecule type" value="Genomic_DNA"/>
</dbReference>
<comment type="caution">
    <text evidence="1">The sequence shown here is derived from an EMBL/GenBank/DDBJ whole genome shotgun (WGS) entry which is preliminary data.</text>
</comment>
<gene>
    <name evidence="1" type="ORF">EW026_g3263</name>
</gene>
<organism evidence="1 2">
    <name type="scientific">Hermanssonia centrifuga</name>
    <dbReference type="NCBI Taxonomy" id="98765"/>
    <lineage>
        <taxon>Eukaryota</taxon>
        <taxon>Fungi</taxon>
        <taxon>Dikarya</taxon>
        <taxon>Basidiomycota</taxon>
        <taxon>Agaricomycotina</taxon>
        <taxon>Agaricomycetes</taxon>
        <taxon>Polyporales</taxon>
        <taxon>Meruliaceae</taxon>
        <taxon>Hermanssonia</taxon>
    </lineage>
</organism>
<dbReference type="AlphaFoldDB" id="A0A4S4KLA2"/>
<dbReference type="Proteomes" id="UP000309038">
    <property type="component" value="Unassembled WGS sequence"/>
</dbReference>
<proteinExistence type="predicted"/>
<name>A0A4S4KLA2_9APHY</name>
<evidence type="ECO:0000313" key="2">
    <source>
        <dbReference type="Proteomes" id="UP000309038"/>
    </source>
</evidence>
<evidence type="ECO:0000313" key="1">
    <source>
        <dbReference type="EMBL" id="THG99023.1"/>
    </source>
</evidence>
<keyword evidence="2" id="KW-1185">Reference proteome</keyword>
<sequence length="69" mass="7952">MSQPSYDPEVVAIFQQQFVETYILNALTELLTFTSELCFHIKINRGNWYRTILGVCSVLRYAYICAVGL</sequence>